<evidence type="ECO:0000313" key="3">
    <source>
        <dbReference type="Proteomes" id="UP000449710"/>
    </source>
</evidence>
<evidence type="ECO:0000313" key="2">
    <source>
        <dbReference type="EMBL" id="NBG88653.1"/>
    </source>
</evidence>
<accession>A0AA43XKR9</accession>
<feature type="compositionally biased region" description="Basic and acidic residues" evidence="1">
    <location>
        <begin position="124"/>
        <end position="140"/>
    </location>
</feature>
<feature type="region of interest" description="Disordered" evidence="1">
    <location>
        <begin position="115"/>
        <end position="147"/>
    </location>
</feature>
<dbReference type="Proteomes" id="UP000449710">
    <property type="component" value="Unassembled WGS sequence"/>
</dbReference>
<dbReference type="AlphaFoldDB" id="A0AA43XKR9"/>
<evidence type="ECO:0000256" key="1">
    <source>
        <dbReference type="SAM" id="MobiDB-lite"/>
    </source>
</evidence>
<organism evidence="2 3">
    <name type="scientific">Isachenkonia alkalipeptolytica</name>
    <dbReference type="NCBI Taxonomy" id="2565777"/>
    <lineage>
        <taxon>Bacteria</taxon>
        <taxon>Bacillati</taxon>
        <taxon>Bacillota</taxon>
        <taxon>Clostridia</taxon>
        <taxon>Eubacteriales</taxon>
        <taxon>Clostridiaceae</taxon>
        <taxon>Isachenkonia</taxon>
    </lineage>
</organism>
<sequence length="147" mass="17058">MESKQLIIECENGKNIYRLLTERFAEERFFDGPAKSILSGDNLYIIYGEKYYYRNKSRIFATITMHRRADNECRINILLGGGSGGVTVTLGAEKNLMKKIIKRVEEVTEENQWILTEVDEEKEEKEKKKDKEQKSEDENTGKNMGPL</sequence>
<reference evidence="2 3" key="1">
    <citation type="submission" date="2019-04" db="EMBL/GenBank/DDBJ databases">
        <title>Isachenkonia alkalipeptolytica gen. nov. sp. nov. a new anaerobic, alkiliphilic organothrophic bacterium capable to reduce synthesized ferrihydrite isolated from a soda lake.</title>
        <authorList>
            <person name="Toshchakov S.V."/>
            <person name="Zavarzina D.G."/>
            <person name="Zhilina T.N."/>
            <person name="Kostrikina N.A."/>
            <person name="Kublanov I.V."/>
        </authorList>
    </citation>
    <scope>NUCLEOTIDE SEQUENCE [LARGE SCALE GENOMIC DNA]</scope>
    <source>
        <strain evidence="2 3">Z-1701</strain>
    </source>
</reference>
<protein>
    <submittedName>
        <fullName evidence="2">Uncharacterized protein</fullName>
    </submittedName>
</protein>
<name>A0AA43XKR9_9CLOT</name>
<keyword evidence="3" id="KW-1185">Reference proteome</keyword>
<comment type="caution">
    <text evidence="2">The sequence shown here is derived from an EMBL/GenBank/DDBJ whole genome shotgun (WGS) entry which is preliminary data.</text>
</comment>
<gene>
    <name evidence="2" type="ORF">ISALK_09075</name>
</gene>
<dbReference type="EMBL" id="SUMG01000010">
    <property type="protein sequence ID" value="NBG88653.1"/>
    <property type="molecule type" value="Genomic_DNA"/>
</dbReference>
<dbReference type="RefSeq" id="WP_160721481.1">
    <property type="nucleotide sequence ID" value="NZ_SUMG01000010.1"/>
</dbReference>
<proteinExistence type="predicted"/>